<dbReference type="InterPro" id="IPR001680">
    <property type="entry name" value="WD40_rpt"/>
</dbReference>
<sequence length="532" mass="58338">MQRQGRKYLASTPNAPQTELKRDQCVLLKRYMLRRRLRVLRKVVAGAGYHRLPDSGDARRSSGEEGVLAREVEDSDEESTSELYGEGEVSDPLDILLDYILEVCLHDRSLHRTKREVFGSLCIEDVISHERDRALAHRIISSSDLAEWADITLDGAGHLEDGHVFINPTGEGDRPFKLKRLAFSDSRRPTRDCQCSAVSTDDKLLAASFGSNDVLVWRLSDGLLVQRLHYQGHTDETTSLSFSPDNSTIASGSGDGAVIVWNVRRGRVLLRPEGHEGAVKSIVYAPHGGLIATCSFSPDYSARISDSSTGARLHTFHVGQRILDIAFSPDGSRFHITLENSRRIYDIQTYTHIATLAHPAMSPIYSSISCQGDRVATVSDDGQVKIWNAATGRELLAITHPKALSHSVSFSPDGVEVVAASPDSTEAVAAFLDDAAKPVEATHDTPRTAMAYDSRTGQLRRVYSLSDGAYKSSGSVSCVAYSPNGDYVVLGTTYGPFQVCDAKSGTPLAKFEEKGRRGTSRRLDFYLTVTLF</sequence>
<dbReference type="CDD" id="cd00200">
    <property type="entry name" value="WD40"/>
    <property type="match status" value="1"/>
</dbReference>
<feature type="repeat" description="WD" evidence="3">
    <location>
        <begin position="230"/>
        <end position="271"/>
    </location>
</feature>
<dbReference type="InParanoid" id="K5WJ65"/>
<dbReference type="PROSITE" id="PS50082">
    <property type="entry name" value="WD_REPEATS_2"/>
    <property type="match status" value="2"/>
</dbReference>
<dbReference type="GO" id="GO:0006367">
    <property type="term" value="P:transcription initiation at RNA polymerase II promoter"/>
    <property type="evidence" value="ECO:0007669"/>
    <property type="project" value="TreeGrafter"/>
</dbReference>
<reference evidence="5 6" key="1">
    <citation type="journal article" date="2012" name="BMC Genomics">
        <title>Comparative genomics of the white-rot fungi, Phanerochaete carnosa and P. chrysosporium, to elucidate the genetic basis of the distinct wood types they colonize.</title>
        <authorList>
            <person name="Suzuki H."/>
            <person name="MacDonald J."/>
            <person name="Syed K."/>
            <person name="Salamov A."/>
            <person name="Hori C."/>
            <person name="Aerts A."/>
            <person name="Henrissat B."/>
            <person name="Wiebenga A."/>
            <person name="vanKuyk P.A."/>
            <person name="Barry K."/>
            <person name="Lindquist E."/>
            <person name="LaButti K."/>
            <person name="Lapidus A."/>
            <person name="Lucas S."/>
            <person name="Coutinho P."/>
            <person name="Gong Y."/>
            <person name="Samejima M."/>
            <person name="Mahadevan R."/>
            <person name="Abou-Zaid M."/>
            <person name="de Vries R.P."/>
            <person name="Igarashi K."/>
            <person name="Yadav J.S."/>
            <person name="Grigoriev I.V."/>
            <person name="Master E.R."/>
        </authorList>
    </citation>
    <scope>NUCLEOTIDE SEQUENCE [LARGE SCALE GENOMIC DNA]</scope>
    <source>
        <strain evidence="5 6">HHB-10118-sp</strain>
    </source>
</reference>
<dbReference type="PANTHER" id="PTHR19879">
    <property type="entry name" value="TRANSCRIPTION INITIATION FACTOR TFIID"/>
    <property type="match status" value="1"/>
</dbReference>
<keyword evidence="1 3" id="KW-0853">WD repeat</keyword>
<dbReference type="PROSITE" id="PS00678">
    <property type="entry name" value="WD_REPEATS_1"/>
    <property type="match status" value="1"/>
</dbReference>
<dbReference type="InterPro" id="IPR015943">
    <property type="entry name" value="WD40/YVTN_repeat-like_dom_sf"/>
</dbReference>
<keyword evidence="6" id="KW-1185">Reference proteome</keyword>
<dbReference type="EMBL" id="JH930479">
    <property type="protein sequence ID" value="EKM50282.1"/>
    <property type="molecule type" value="Genomic_DNA"/>
</dbReference>
<protein>
    <submittedName>
        <fullName evidence="5">Uncharacterized protein</fullName>
    </submittedName>
</protein>
<dbReference type="OrthoDB" id="2644546at2759"/>
<name>K5WJ65_PHACS</name>
<proteinExistence type="predicted"/>
<dbReference type="GO" id="GO:0016251">
    <property type="term" value="F:RNA polymerase II general transcription initiation factor activity"/>
    <property type="evidence" value="ECO:0007669"/>
    <property type="project" value="TreeGrafter"/>
</dbReference>
<dbReference type="HOGENOM" id="CLU_000288_57_36_1"/>
<dbReference type="PANTHER" id="PTHR19879:SF9">
    <property type="entry name" value="TRANSCRIPTION INITIATION FACTOR TFIID SUBUNIT 5"/>
    <property type="match status" value="1"/>
</dbReference>
<feature type="region of interest" description="Disordered" evidence="4">
    <location>
        <begin position="53"/>
        <end position="85"/>
    </location>
</feature>
<keyword evidence="2" id="KW-0677">Repeat</keyword>
<dbReference type="PROSITE" id="PS50294">
    <property type="entry name" value="WD_REPEATS_REGION"/>
    <property type="match status" value="1"/>
</dbReference>
<dbReference type="InterPro" id="IPR019775">
    <property type="entry name" value="WD40_repeat_CS"/>
</dbReference>
<dbReference type="Pfam" id="PF00400">
    <property type="entry name" value="WD40"/>
    <property type="match status" value="3"/>
</dbReference>
<evidence type="ECO:0000256" key="2">
    <source>
        <dbReference type="ARBA" id="ARBA00022737"/>
    </source>
</evidence>
<dbReference type="GeneID" id="18908185"/>
<dbReference type="Gene3D" id="2.130.10.10">
    <property type="entry name" value="YVTN repeat-like/Quinoprotein amine dehydrogenase"/>
    <property type="match status" value="3"/>
</dbReference>
<dbReference type="RefSeq" id="XP_007401465.1">
    <property type="nucleotide sequence ID" value="XM_007401403.1"/>
</dbReference>
<dbReference type="SMART" id="SM00320">
    <property type="entry name" value="WD40"/>
    <property type="match status" value="7"/>
</dbReference>
<dbReference type="Proteomes" id="UP000008370">
    <property type="component" value="Unassembled WGS sequence"/>
</dbReference>
<gene>
    <name evidence="5" type="ORF">PHACADRAFT_130967</name>
</gene>
<dbReference type="FunCoup" id="K5WJ65">
    <property type="interactions" value="164"/>
</dbReference>
<dbReference type="SUPFAM" id="SSF50978">
    <property type="entry name" value="WD40 repeat-like"/>
    <property type="match status" value="1"/>
</dbReference>
<evidence type="ECO:0000313" key="6">
    <source>
        <dbReference type="Proteomes" id="UP000008370"/>
    </source>
</evidence>
<feature type="repeat" description="WD" evidence="3">
    <location>
        <begin position="372"/>
        <end position="397"/>
    </location>
</feature>
<feature type="compositionally biased region" description="Basic and acidic residues" evidence="4">
    <location>
        <begin position="53"/>
        <end position="72"/>
    </location>
</feature>
<dbReference type="STRING" id="650164.K5WJ65"/>
<dbReference type="GO" id="GO:0005669">
    <property type="term" value="C:transcription factor TFIID complex"/>
    <property type="evidence" value="ECO:0007669"/>
    <property type="project" value="TreeGrafter"/>
</dbReference>
<accession>K5WJ65</accession>
<dbReference type="AlphaFoldDB" id="K5WJ65"/>
<organism evidence="5 6">
    <name type="scientific">Phanerochaete carnosa (strain HHB-10118-sp)</name>
    <name type="common">White-rot fungus</name>
    <name type="synonym">Peniophora carnosa</name>
    <dbReference type="NCBI Taxonomy" id="650164"/>
    <lineage>
        <taxon>Eukaryota</taxon>
        <taxon>Fungi</taxon>
        <taxon>Dikarya</taxon>
        <taxon>Basidiomycota</taxon>
        <taxon>Agaricomycotina</taxon>
        <taxon>Agaricomycetes</taxon>
        <taxon>Polyporales</taxon>
        <taxon>Phanerochaetaceae</taxon>
        <taxon>Phanerochaete</taxon>
    </lineage>
</organism>
<evidence type="ECO:0000256" key="4">
    <source>
        <dbReference type="SAM" id="MobiDB-lite"/>
    </source>
</evidence>
<dbReference type="KEGG" id="pco:PHACADRAFT_130967"/>
<evidence type="ECO:0000256" key="1">
    <source>
        <dbReference type="ARBA" id="ARBA00022574"/>
    </source>
</evidence>
<evidence type="ECO:0000313" key="5">
    <source>
        <dbReference type="EMBL" id="EKM50282.1"/>
    </source>
</evidence>
<evidence type="ECO:0000256" key="3">
    <source>
        <dbReference type="PROSITE-ProRule" id="PRU00221"/>
    </source>
</evidence>
<dbReference type="InterPro" id="IPR036322">
    <property type="entry name" value="WD40_repeat_dom_sf"/>
</dbReference>